<reference evidence="1 2" key="1">
    <citation type="submission" date="2020-08" db="EMBL/GenBank/DDBJ databases">
        <authorList>
            <person name="Liu C."/>
            <person name="Sun Q."/>
        </authorList>
    </citation>
    <scope>NUCLEOTIDE SEQUENCE [LARGE SCALE GENOMIC DNA]</scope>
    <source>
        <strain evidence="1 2">NSJ-18</strain>
    </source>
</reference>
<gene>
    <name evidence="1" type="ORF">H8923_06305</name>
</gene>
<dbReference type="InterPro" id="IPR006448">
    <property type="entry name" value="Phage_term_ssu_P27"/>
</dbReference>
<dbReference type="NCBIfam" id="TIGR01558">
    <property type="entry name" value="sm_term_P27"/>
    <property type="match status" value="1"/>
</dbReference>
<evidence type="ECO:0000313" key="1">
    <source>
        <dbReference type="EMBL" id="MBC5996369.1"/>
    </source>
</evidence>
<organism evidence="1 2">
    <name type="scientific">Romboutsia faecis</name>
    <dbReference type="NCBI Taxonomy" id="2764597"/>
    <lineage>
        <taxon>Bacteria</taxon>
        <taxon>Bacillati</taxon>
        <taxon>Bacillota</taxon>
        <taxon>Clostridia</taxon>
        <taxon>Peptostreptococcales</taxon>
        <taxon>Peptostreptococcaceae</taxon>
        <taxon>Romboutsia</taxon>
    </lineage>
</organism>
<evidence type="ECO:0000313" key="2">
    <source>
        <dbReference type="Proteomes" id="UP000609849"/>
    </source>
</evidence>
<keyword evidence="2" id="KW-1185">Reference proteome</keyword>
<accession>A0ABR7JN57</accession>
<sequence>MAGQRQPIELVVAKGKKHLTKAEIEARKNSEIKAKSDKIKTPKNLTKEEKKEFKKIANELVELDIMSNLDCNSLGMYIRAYGNYVKISETLINMDPVKDFDTYNKLSILEDRYTKQCRSHAIDLGLTISSRCKLVVPKPPEEPKKNKFAKFGGT</sequence>
<protein>
    <submittedName>
        <fullName evidence="1">Phage terminase small subunit P27 family</fullName>
    </submittedName>
</protein>
<comment type="caution">
    <text evidence="1">The sequence shown here is derived from an EMBL/GenBank/DDBJ whole genome shotgun (WGS) entry which is preliminary data.</text>
</comment>
<dbReference type="Pfam" id="PF05119">
    <property type="entry name" value="Terminase_4"/>
    <property type="match status" value="1"/>
</dbReference>
<proteinExistence type="predicted"/>
<dbReference type="EMBL" id="JACRWE010000002">
    <property type="protein sequence ID" value="MBC5996369.1"/>
    <property type="molecule type" value="Genomic_DNA"/>
</dbReference>
<name>A0ABR7JN57_9FIRM</name>
<dbReference type="Proteomes" id="UP000609849">
    <property type="component" value="Unassembled WGS sequence"/>
</dbReference>